<evidence type="ECO:0000313" key="2">
    <source>
        <dbReference type="Proteomes" id="UP000182658"/>
    </source>
</evidence>
<dbReference type="InParanoid" id="A0A1J7JKW4"/>
<dbReference type="Proteomes" id="UP000182658">
    <property type="component" value="Unassembled WGS sequence"/>
</dbReference>
<accession>A0A1J7JKW4</accession>
<keyword evidence="2" id="KW-1185">Reference proteome</keyword>
<organism evidence="1 2">
    <name type="scientific">Coniochaeta ligniaria NRRL 30616</name>
    <dbReference type="NCBI Taxonomy" id="1408157"/>
    <lineage>
        <taxon>Eukaryota</taxon>
        <taxon>Fungi</taxon>
        <taxon>Dikarya</taxon>
        <taxon>Ascomycota</taxon>
        <taxon>Pezizomycotina</taxon>
        <taxon>Sordariomycetes</taxon>
        <taxon>Sordariomycetidae</taxon>
        <taxon>Coniochaetales</taxon>
        <taxon>Coniochaetaceae</taxon>
        <taxon>Coniochaeta</taxon>
    </lineage>
</organism>
<gene>
    <name evidence="1" type="ORF">CONLIGDRAFT_630469</name>
</gene>
<feature type="non-terminal residue" evidence="1">
    <location>
        <position position="173"/>
    </location>
</feature>
<protein>
    <submittedName>
        <fullName evidence="1">Uncharacterized protein</fullName>
    </submittedName>
</protein>
<reference evidence="1 2" key="1">
    <citation type="submission" date="2016-10" db="EMBL/GenBank/DDBJ databases">
        <title>Draft genome sequence of Coniochaeta ligniaria NRRL30616, a lignocellulolytic fungus for bioabatement of inhibitors in plant biomass hydrolysates.</title>
        <authorList>
            <consortium name="DOE Joint Genome Institute"/>
            <person name="Jimenez D.J."/>
            <person name="Hector R.E."/>
            <person name="Riley R."/>
            <person name="Sun H."/>
            <person name="Grigoriev I.V."/>
            <person name="Van Elsas J.D."/>
            <person name="Nichols N.N."/>
        </authorList>
    </citation>
    <scope>NUCLEOTIDE SEQUENCE [LARGE SCALE GENOMIC DNA]</scope>
    <source>
        <strain evidence="1 2">NRRL 30616</strain>
    </source>
</reference>
<dbReference type="EMBL" id="KV875096">
    <property type="protein sequence ID" value="OIW30488.1"/>
    <property type="molecule type" value="Genomic_DNA"/>
</dbReference>
<name>A0A1J7JKW4_9PEZI</name>
<proteinExistence type="predicted"/>
<evidence type="ECO:0000313" key="1">
    <source>
        <dbReference type="EMBL" id="OIW30488.1"/>
    </source>
</evidence>
<dbReference type="AlphaFoldDB" id="A0A1J7JKW4"/>
<dbReference type="OrthoDB" id="5093543at2759"/>
<sequence length="173" mass="19684">MLRSVHIANNVSVRWDDATSPMRKRAGKWAGAGNIDLYMVFQWLKEKKGLEKTGVKKIIEVLVEDGAKPDGRADDQEGREQKPHSDEVIVECLKDLGVEILDWRRLDIPTDVIVDAAGESVKTLYLYCSGLRAVLQSWADQRGLARLREVGLFHRHAPKPHPLTEDSWNEFRL</sequence>
<dbReference type="STRING" id="1408157.A0A1J7JKW4"/>